<sequence>MATLAEIRAKLLEKEQRTGGSFQSDNAIYAFWNIPENSTATLRFLPDLDETNTFFWKERQMIRLSFPGIKGQDESRSVTVQVPCVEMWGDACPVHAEIRPWFKDPSLEDEGRKYWKKRSYIFQGFVTDNPWGDDTPPENPIRRFVINPSIYKIISAALMDPDFAEIPTDFEAGTDFKLTKTQKGQYADYTTSTWARRERSLDQTERDAIQTNGLFNLNDYMPKRPNNDEIKIIFEMFESSVAGELYDPERFGSYYTPQGVQLTNFNKSAPSGPSQVSKAPEPVVAETTTTPTKEKVETETETEGGEKPSADQILKMIRERKAQ</sequence>
<organism evidence="2">
    <name type="scientific">marine metagenome</name>
    <dbReference type="NCBI Taxonomy" id="408172"/>
    <lineage>
        <taxon>unclassified sequences</taxon>
        <taxon>metagenomes</taxon>
        <taxon>ecological metagenomes</taxon>
    </lineage>
</organism>
<dbReference type="AlphaFoldDB" id="A0A382B3L2"/>
<name>A0A382B3L2_9ZZZZ</name>
<evidence type="ECO:0000313" key="2">
    <source>
        <dbReference type="EMBL" id="SVB08111.1"/>
    </source>
</evidence>
<feature type="compositionally biased region" description="Low complexity" evidence="1">
    <location>
        <begin position="279"/>
        <end position="291"/>
    </location>
</feature>
<protein>
    <recommendedName>
        <fullName evidence="3">Bacteriophage T4 Gp32 single-stranded DNA-binding domain-containing protein</fullName>
    </recommendedName>
</protein>
<evidence type="ECO:0000256" key="1">
    <source>
        <dbReference type="SAM" id="MobiDB-lite"/>
    </source>
</evidence>
<gene>
    <name evidence="2" type="ORF">METZ01_LOCUS160965</name>
</gene>
<dbReference type="InterPro" id="IPR044947">
    <property type="entry name" value="Phage_T4_Gp32_ssDNA-bd_sf"/>
</dbReference>
<dbReference type="EMBL" id="UINC01027963">
    <property type="protein sequence ID" value="SVB08111.1"/>
    <property type="molecule type" value="Genomic_DNA"/>
</dbReference>
<evidence type="ECO:0008006" key="3">
    <source>
        <dbReference type="Google" id="ProtNLM"/>
    </source>
</evidence>
<dbReference type="Gene3D" id="3.90.198.10">
    <property type="entry name" value="Replication Fork Single-Stranded Dna Binding Protein"/>
    <property type="match status" value="1"/>
</dbReference>
<proteinExistence type="predicted"/>
<reference evidence="2" key="1">
    <citation type="submission" date="2018-05" db="EMBL/GenBank/DDBJ databases">
        <authorList>
            <person name="Lanie J.A."/>
            <person name="Ng W.-L."/>
            <person name="Kazmierczak K.M."/>
            <person name="Andrzejewski T.M."/>
            <person name="Davidsen T.M."/>
            <person name="Wayne K.J."/>
            <person name="Tettelin H."/>
            <person name="Glass J.I."/>
            <person name="Rusch D."/>
            <person name="Podicherti R."/>
            <person name="Tsui H.-C.T."/>
            <person name="Winkler M.E."/>
        </authorList>
    </citation>
    <scope>NUCLEOTIDE SEQUENCE</scope>
</reference>
<feature type="compositionally biased region" description="Basic and acidic residues" evidence="1">
    <location>
        <begin position="292"/>
        <end position="309"/>
    </location>
</feature>
<feature type="compositionally biased region" description="Polar residues" evidence="1">
    <location>
        <begin position="265"/>
        <end position="277"/>
    </location>
</feature>
<accession>A0A382B3L2</accession>
<feature type="region of interest" description="Disordered" evidence="1">
    <location>
        <begin position="265"/>
        <end position="323"/>
    </location>
</feature>